<evidence type="ECO:0000313" key="1">
    <source>
        <dbReference type="EMBL" id="KAG0710053.1"/>
    </source>
</evidence>
<dbReference type="AlphaFoldDB" id="A0A8J4XMU1"/>
<keyword evidence="2" id="KW-1185">Reference proteome</keyword>
<name>A0A8J4XMU1_CHIOP</name>
<accession>A0A8J4XMU1</accession>
<protein>
    <submittedName>
        <fullName evidence="1">Uncharacterized protein</fullName>
    </submittedName>
</protein>
<comment type="caution">
    <text evidence="1">The sequence shown here is derived from an EMBL/GenBank/DDBJ whole genome shotgun (WGS) entry which is preliminary data.</text>
</comment>
<dbReference type="Proteomes" id="UP000770661">
    <property type="component" value="Unassembled WGS sequence"/>
</dbReference>
<organism evidence="1 2">
    <name type="scientific">Chionoecetes opilio</name>
    <name type="common">Atlantic snow crab</name>
    <name type="synonym">Cancer opilio</name>
    <dbReference type="NCBI Taxonomy" id="41210"/>
    <lineage>
        <taxon>Eukaryota</taxon>
        <taxon>Metazoa</taxon>
        <taxon>Ecdysozoa</taxon>
        <taxon>Arthropoda</taxon>
        <taxon>Crustacea</taxon>
        <taxon>Multicrustacea</taxon>
        <taxon>Malacostraca</taxon>
        <taxon>Eumalacostraca</taxon>
        <taxon>Eucarida</taxon>
        <taxon>Decapoda</taxon>
        <taxon>Pleocyemata</taxon>
        <taxon>Brachyura</taxon>
        <taxon>Eubrachyura</taxon>
        <taxon>Majoidea</taxon>
        <taxon>Majidae</taxon>
        <taxon>Chionoecetes</taxon>
    </lineage>
</organism>
<dbReference type="EMBL" id="JACEEZ010024576">
    <property type="protein sequence ID" value="KAG0710053.1"/>
    <property type="molecule type" value="Genomic_DNA"/>
</dbReference>
<proteinExistence type="predicted"/>
<reference evidence="1" key="1">
    <citation type="submission" date="2020-07" db="EMBL/GenBank/DDBJ databases">
        <title>The High-quality genome of the commercially important snow crab, Chionoecetes opilio.</title>
        <authorList>
            <person name="Jeong J.-H."/>
            <person name="Ryu S."/>
        </authorList>
    </citation>
    <scope>NUCLEOTIDE SEQUENCE</scope>
    <source>
        <strain evidence="1">MADBK_172401_WGS</strain>
        <tissue evidence="1">Digestive gland</tissue>
    </source>
</reference>
<sequence>MAGLPDWPPIAGDFPGHRRGLLLRVAQGGPGKLEKSGHGNLLALFSSTCTAGVEGGVNGGTSPHTRWRLPPRDRPGPHPGNIFFNDPSQNLPVAFPMRRLHPVPPPNQRGECELMMPPTVNLVTLGPGKRWEVKFAAPENPGHGFSVWEGPQATGGKLKFGGRYLPQELHNILGGRLTPGSAFGPPPGAWRSSP</sequence>
<gene>
    <name evidence="1" type="ORF">GWK47_023600</name>
</gene>
<evidence type="ECO:0000313" key="2">
    <source>
        <dbReference type="Proteomes" id="UP000770661"/>
    </source>
</evidence>